<dbReference type="InterPro" id="IPR011009">
    <property type="entry name" value="Kinase-like_dom_sf"/>
</dbReference>
<keyword evidence="2 4" id="KW-0547">Nucleotide-binding</keyword>
<keyword evidence="3 4" id="KW-0067">ATP-binding</keyword>
<dbReference type="GO" id="GO:0004713">
    <property type="term" value="F:protein tyrosine kinase activity"/>
    <property type="evidence" value="ECO:0007669"/>
    <property type="project" value="InterPro"/>
</dbReference>
<keyword evidence="1" id="KW-0418">Kinase</keyword>
<dbReference type="FunFam" id="3.30.200.20:FF:000162">
    <property type="entry name" value="Adenine nucleotide alpha hydrolase-like domain kinase"/>
    <property type="match status" value="1"/>
</dbReference>
<dbReference type="PANTHER" id="PTHR47989:SF14">
    <property type="entry name" value="INACTIVE PROTEIN KINASE SELMODRAFT_444075"/>
    <property type="match status" value="1"/>
</dbReference>
<dbReference type="InterPro" id="IPR017441">
    <property type="entry name" value="Protein_kinase_ATP_BS"/>
</dbReference>
<accession>A0A9R1VP86</accession>
<evidence type="ECO:0000256" key="4">
    <source>
        <dbReference type="PROSITE-ProRule" id="PRU10141"/>
    </source>
</evidence>
<dbReference type="Gene3D" id="3.40.50.620">
    <property type="entry name" value="HUPs"/>
    <property type="match status" value="1"/>
</dbReference>
<dbReference type="PROSITE" id="PS00107">
    <property type="entry name" value="PROTEIN_KINASE_ATP"/>
    <property type="match status" value="1"/>
</dbReference>
<evidence type="ECO:0000256" key="2">
    <source>
        <dbReference type="ARBA" id="ARBA00022741"/>
    </source>
</evidence>
<dbReference type="SUPFAM" id="SSF56112">
    <property type="entry name" value="Protein kinase-like (PK-like)"/>
    <property type="match status" value="1"/>
</dbReference>
<dbReference type="Proteomes" id="UP000235145">
    <property type="component" value="Unassembled WGS sequence"/>
</dbReference>
<name>A0A9R1VP86_LACSA</name>
<comment type="caution">
    <text evidence="6">The sequence shown here is derived from an EMBL/GenBank/DDBJ whole genome shotgun (WGS) entry which is preliminary data.</text>
</comment>
<evidence type="ECO:0000256" key="3">
    <source>
        <dbReference type="ARBA" id="ARBA00022840"/>
    </source>
</evidence>
<dbReference type="Pfam" id="PF00069">
    <property type="entry name" value="Pkinase"/>
    <property type="match status" value="2"/>
</dbReference>
<feature type="binding site" evidence="4">
    <location>
        <position position="386"/>
    </location>
    <ligand>
        <name>ATP</name>
        <dbReference type="ChEBI" id="CHEBI:30616"/>
    </ligand>
</feature>
<feature type="domain" description="Protein kinase" evidence="5">
    <location>
        <begin position="358"/>
        <end position="711"/>
    </location>
</feature>
<dbReference type="PROSITE" id="PS00109">
    <property type="entry name" value="PROTEIN_KINASE_TYR"/>
    <property type="match status" value="1"/>
</dbReference>
<sequence length="711" mass="80157">MGDNNSLMTGRVLLAFDATKDRNELEFKNVIDDIISRGDVINRGDTIVVFGVLHKVSHPFGYQMQIERVNIRAMEEEIQLKLDMYAKMLQTSAEDCKEEGVDIEVKITCGTPIKKIIQQEASACNATWVVLDRHLKKDVKFYQGQILCKLASVVDNLTIKPLKTEPMSDTDNTEVKVVLYRSKHVQLSAPAPQDHDNVDQSLISASLASYENLEMPSKKLLSSLMHKPSILTDDVDAASKQDVSGQEVYITLFSTYNGPRMLALAARKTRIYNRCLRFKLDIIHASLLWGYVPCSLSCVGKNRTNSSSVVGNLRKSPRRKRSSGTPVLCNACGMTTELYIKESMRFSYSEIHLATNYFSEENLLGEGGYGLVYKGQLNDGQIIAAKVRKQASTQGFEEFSSEIYVLSFARHRNIVMLLGYCCKENINILVYEYICNRSLEWHLFDEAANVLEWRKRHAIAIGTAKGLRFLHEECRSSPIIHRDLRPSNILLTHDFVPMVITAPKLSLAALCVTYPFYICIPVSHKTYKSCHITLDGTNFMNITSKSDSTRSKLDIQLNPSCGTWDLCFHSRPKDEFVVLQLGDFGLAKWKTNDSPIQTRILGTLGYVAPEYAENGMVSVRTDVYAYGITLIQIISGRKAVTSDTQDHHQSLRQWAEPLVESLALHDLIDPRLGDSYDPYELYHMAKTAYLCVKVDPDKRPSMGEVSYLTTT</sequence>
<dbReference type="SMART" id="SM00219">
    <property type="entry name" value="TyrKc"/>
    <property type="match status" value="1"/>
</dbReference>
<evidence type="ECO:0000256" key="1">
    <source>
        <dbReference type="ARBA" id="ARBA00022527"/>
    </source>
</evidence>
<dbReference type="InterPro" id="IPR014729">
    <property type="entry name" value="Rossmann-like_a/b/a_fold"/>
</dbReference>
<dbReference type="InterPro" id="IPR008266">
    <property type="entry name" value="Tyr_kinase_AS"/>
</dbReference>
<evidence type="ECO:0000259" key="5">
    <source>
        <dbReference type="PROSITE" id="PS50011"/>
    </source>
</evidence>
<protein>
    <recommendedName>
        <fullName evidence="5">Protein kinase domain-containing protein</fullName>
    </recommendedName>
</protein>
<keyword evidence="7" id="KW-1185">Reference proteome</keyword>
<proteinExistence type="predicted"/>
<dbReference type="InterPro" id="IPR000719">
    <property type="entry name" value="Prot_kinase_dom"/>
</dbReference>
<organism evidence="6 7">
    <name type="scientific">Lactuca sativa</name>
    <name type="common">Garden lettuce</name>
    <dbReference type="NCBI Taxonomy" id="4236"/>
    <lineage>
        <taxon>Eukaryota</taxon>
        <taxon>Viridiplantae</taxon>
        <taxon>Streptophyta</taxon>
        <taxon>Embryophyta</taxon>
        <taxon>Tracheophyta</taxon>
        <taxon>Spermatophyta</taxon>
        <taxon>Magnoliopsida</taxon>
        <taxon>eudicotyledons</taxon>
        <taxon>Gunneridae</taxon>
        <taxon>Pentapetalae</taxon>
        <taxon>asterids</taxon>
        <taxon>campanulids</taxon>
        <taxon>Asterales</taxon>
        <taxon>Asteraceae</taxon>
        <taxon>Cichorioideae</taxon>
        <taxon>Cichorieae</taxon>
        <taxon>Lactucinae</taxon>
        <taxon>Lactuca</taxon>
    </lineage>
</organism>
<dbReference type="InterPro" id="IPR020635">
    <property type="entry name" value="Tyr_kinase_cat_dom"/>
</dbReference>
<reference evidence="6 7" key="1">
    <citation type="journal article" date="2017" name="Nat. Commun.">
        <title>Genome assembly with in vitro proximity ligation data and whole-genome triplication in lettuce.</title>
        <authorList>
            <person name="Reyes-Chin-Wo S."/>
            <person name="Wang Z."/>
            <person name="Yang X."/>
            <person name="Kozik A."/>
            <person name="Arikit S."/>
            <person name="Song C."/>
            <person name="Xia L."/>
            <person name="Froenicke L."/>
            <person name="Lavelle D.O."/>
            <person name="Truco M.J."/>
            <person name="Xia R."/>
            <person name="Zhu S."/>
            <person name="Xu C."/>
            <person name="Xu H."/>
            <person name="Xu X."/>
            <person name="Cox K."/>
            <person name="Korf I."/>
            <person name="Meyers B.C."/>
            <person name="Michelmore R.W."/>
        </authorList>
    </citation>
    <scope>NUCLEOTIDE SEQUENCE [LARGE SCALE GENOMIC DNA]</scope>
    <source>
        <strain evidence="7">cv. Salinas</strain>
        <tissue evidence="6">Seedlings</tissue>
    </source>
</reference>
<dbReference type="Gene3D" id="1.10.510.10">
    <property type="entry name" value="Transferase(Phosphotransferase) domain 1"/>
    <property type="match status" value="1"/>
</dbReference>
<dbReference type="PROSITE" id="PS50011">
    <property type="entry name" value="PROTEIN_KINASE_DOM"/>
    <property type="match status" value="1"/>
</dbReference>
<dbReference type="Gene3D" id="3.30.200.20">
    <property type="entry name" value="Phosphorylase Kinase, domain 1"/>
    <property type="match status" value="1"/>
</dbReference>
<dbReference type="PANTHER" id="PTHR47989">
    <property type="entry name" value="OS01G0750732 PROTEIN"/>
    <property type="match status" value="1"/>
</dbReference>
<gene>
    <name evidence="6" type="ORF">LSAT_V11C400209090</name>
</gene>
<dbReference type="EMBL" id="NBSK02000004">
    <property type="protein sequence ID" value="KAJ0208743.1"/>
    <property type="molecule type" value="Genomic_DNA"/>
</dbReference>
<keyword evidence="1" id="KW-0723">Serine/threonine-protein kinase</keyword>
<keyword evidence="1" id="KW-0808">Transferase</keyword>
<evidence type="ECO:0000313" key="7">
    <source>
        <dbReference type="Proteomes" id="UP000235145"/>
    </source>
</evidence>
<dbReference type="GO" id="GO:0005524">
    <property type="term" value="F:ATP binding"/>
    <property type="evidence" value="ECO:0007669"/>
    <property type="project" value="UniProtKB-UniRule"/>
</dbReference>
<dbReference type="GO" id="GO:0004674">
    <property type="term" value="F:protein serine/threonine kinase activity"/>
    <property type="evidence" value="ECO:0007669"/>
    <property type="project" value="UniProtKB-KW"/>
</dbReference>
<dbReference type="AlphaFoldDB" id="A0A9R1VP86"/>
<evidence type="ECO:0000313" key="6">
    <source>
        <dbReference type="EMBL" id="KAJ0208743.1"/>
    </source>
</evidence>